<name>Q5KMW0_CRYD1</name>
<feature type="compositionally biased region" description="Polar residues" evidence="1">
    <location>
        <begin position="16"/>
        <end position="29"/>
    </location>
</feature>
<dbReference type="RefSeq" id="XP_568773.1">
    <property type="nucleotide sequence ID" value="XM_568773.2"/>
</dbReference>
<sequence length="362" mass="39874">MTFSFTTKTPSTTSSDGTATGRQQSPSTKSCRDIITATASAASQIEDQDWEQPHWLPNGQRALIVRQLEPTDESGSRSKSVDAYTREAAFRGLGLVWGRNIPPSGVPISYPITEITIITPNRKSNGGEGDGDGGDDDDDGGKTEVTRIYRWDGSEMWHDPLCGSSTCIGASGVELSMLPSFKVGTRPSLADIPCNSQLASVTTMFDMFDNFAYLDPFSEVETGIPKDVPLTAVPMTLTTLSGRNDFKHGIGLLGEETFLTRFHHPECHSRFCAGSGTEEQARIELLDPSSFKNGQKEGRRCRPDVYLGFDPEGHKIHQKRFSSRNSEIDSIYDAVRAMAERLQNDYSRHGDDYGRCIALDRR</sequence>
<dbReference type="HOGENOM" id="CLU_765081_0_0_1"/>
<feature type="compositionally biased region" description="Low complexity" evidence="1">
    <location>
        <begin position="1"/>
        <end position="15"/>
    </location>
</feature>
<evidence type="ECO:0000256" key="1">
    <source>
        <dbReference type="SAM" id="MobiDB-lite"/>
    </source>
</evidence>
<dbReference type="VEuPathDB" id="FungiDB:CNB00320"/>
<evidence type="ECO:0000313" key="3">
    <source>
        <dbReference type="Proteomes" id="UP000002149"/>
    </source>
</evidence>
<keyword evidence="3" id="KW-1185">Reference proteome</keyword>
<gene>
    <name evidence="2" type="ordered locus">CNB00320</name>
</gene>
<feature type="region of interest" description="Disordered" evidence="1">
    <location>
        <begin position="120"/>
        <end position="143"/>
    </location>
</feature>
<dbReference type="InParanoid" id="Q5KMW0"/>
<dbReference type="PaxDb" id="214684-Q5KMW0"/>
<dbReference type="KEGG" id="cne:CNB00320"/>
<dbReference type="GeneID" id="3255692"/>
<evidence type="ECO:0000313" key="2">
    <source>
        <dbReference type="EMBL" id="AAW41466.1"/>
    </source>
</evidence>
<dbReference type="EMBL" id="AE017342">
    <property type="protein sequence ID" value="AAW41466.1"/>
    <property type="molecule type" value="Genomic_DNA"/>
</dbReference>
<feature type="compositionally biased region" description="Acidic residues" evidence="1">
    <location>
        <begin position="129"/>
        <end position="139"/>
    </location>
</feature>
<dbReference type="AlphaFoldDB" id="Q5KMW0"/>
<accession>Q5KMW0</accession>
<dbReference type="Proteomes" id="UP000002149">
    <property type="component" value="Chromosome 2"/>
</dbReference>
<feature type="region of interest" description="Disordered" evidence="1">
    <location>
        <begin position="1"/>
        <end position="31"/>
    </location>
</feature>
<proteinExistence type="predicted"/>
<accession>Q55X24</accession>
<protein>
    <submittedName>
        <fullName evidence="2">Uncharacterized protein</fullName>
    </submittedName>
</protein>
<reference evidence="2 3" key="1">
    <citation type="journal article" date="2005" name="Science">
        <title>The genome of the basidiomycetous yeast and human pathogen Cryptococcus neoformans.</title>
        <authorList>
            <person name="Loftus B.J."/>
            <person name="Fung E."/>
            <person name="Roncaglia P."/>
            <person name="Rowley D."/>
            <person name="Amedeo P."/>
            <person name="Bruno D."/>
            <person name="Vamathevan J."/>
            <person name="Miranda M."/>
            <person name="Anderson I.J."/>
            <person name="Fraser J.A."/>
            <person name="Allen J.E."/>
            <person name="Bosdet I.E."/>
            <person name="Brent M.R."/>
            <person name="Chiu R."/>
            <person name="Doering T.L."/>
            <person name="Donlin M.J."/>
            <person name="D'Souza C.A."/>
            <person name="Fox D.S."/>
            <person name="Grinberg V."/>
            <person name="Fu J."/>
            <person name="Fukushima M."/>
            <person name="Haas B.J."/>
            <person name="Huang J.C."/>
            <person name="Janbon G."/>
            <person name="Jones S.J."/>
            <person name="Koo H.L."/>
            <person name="Krzywinski M.I."/>
            <person name="Kwon-Chung J.K."/>
            <person name="Lengeler K.B."/>
            <person name="Maiti R."/>
            <person name="Marra M.A."/>
            <person name="Marra R.E."/>
            <person name="Mathewson C.A."/>
            <person name="Mitchell T.G."/>
            <person name="Pertea M."/>
            <person name="Riggs F.R."/>
            <person name="Salzberg S.L."/>
            <person name="Schein J.E."/>
            <person name="Shvartsbeyn A."/>
            <person name="Shin H."/>
            <person name="Shumway M."/>
            <person name="Specht C.A."/>
            <person name="Suh B.B."/>
            <person name="Tenney A."/>
            <person name="Utterback T.R."/>
            <person name="Wickes B.L."/>
            <person name="Wortman J.R."/>
            <person name="Wye N.H."/>
            <person name="Kronstad J.W."/>
            <person name="Lodge J.K."/>
            <person name="Heitman J."/>
            <person name="Davis R.W."/>
            <person name="Fraser C.M."/>
            <person name="Hyman R.W."/>
        </authorList>
    </citation>
    <scope>NUCLEOTIDE SEQUENCE [LARGE SCALE GENOMIC DNA]</scope>
    <source>
        <strain evidence="3">JEC21 / ATCC MYA-565</strain>
    </source>
</reference>
<organism evidence="2 3">
    <name type="scientific">Cryptococcus deneoformans (strain JEC21 / ATCC MYA-565)</name>
    <name type="common">Cryptococcus neoformans var. neoformans serotype D</name>
    <dbReference type="NCBI Taxonomy" id="214684"/>
    <lineage>
        <taxon>Eukaryota</taxon>
        <taxon>Fungi</taxon>
        <taxon>Dikarya</taxon>
        <taxon>Basidiomycota</taxon>
        <taxon>Agaricomycotina</taxon>
        <taxon>Tremellomycetes</taxon>
        <taxon>Tremellales</taxon>
        <taxon>Cryptococcaceae</taxon>
        <taxon>Cryptococcus</taxon>
        <taxon>Cryptococcus neoformans species complex</taxon>
    </lineage>
</organism>